<gene>
    <name evidence="1" type="ORF">RCL2_001485000</name>
</gene>
<evidence type="ECO:0000313" key="2">
    <source>
        <dbReference type="Proteomes" id="UP000615446"/>
    </source>
</evidence>
<protein>
    <submittedName>
        <fullName evidence="1">Uncharacterized protein</fullName>
    </submittedName>
</protein>
<dbReference type="OrthoDB" id="2337158at2759"/>
<organism evidence="1 2">
    <name type="scientific">Rhizophagus clarus</name>
    <dbReference type="NCBI Taxonomy" id="94130"/>
    <lineage>
        <taxon>Eukaryota</taxon>
        <taxon>Fungi</taxon>
        <taxon>Fungi incertae sedis</taxon>
        <taxon>Mucoromycota</taxon>
        <taxon>Glomeromycotina</taxon>
        <taxon>Glomeromycetes</taxon>
        <taxon>Glomerales</taxon>
        <taxon>Glomeraceae</taxon>
        <taxon>Rhizophagus</taxon>
    </lineage>
</organism>
<evidence type="ECO:0000313" key="1">
    <source>
        <dbReference type="EMBL" id="GES87880.1"/>
    </source>
</evidence>
<proteinExistence type="predicted"/>
<dbReference type="EMBL" id="BLAL01000172">
    <property type="protein sequence ID" value="GES87880.1"/>
    <property type="molecule type" value="Genomic_DNA"/>
</dbReference>
<name>A0A8H3LKJ4_9GLOM</name>
<dbReference type="AlphaFoldDB" id="A0A8H3LKJ4"/>
<accession>A0A8H3LKJ4</accession>
<dbReference type="Proteomes" id="UP000615446">
    <property type="component" value="Unassembled WGS sequence"/>
</dbReference>
<comment type="caution">
    <text evidence="1">The sequence shown here is derived from an EMBL/GenBank/DDBJ whole genome shotgun (WGS) entry which is preliminary data.</text>
</comment>
<sequence length="439" mass="51438">MPYISDREISEEGIIFKFCETEETEGVKKEAEEMLKDYPELVESYEKLNKPLKTFSTNSKIMPNTYQSLIENCLDEEHYTAALQFMDSFQNEQYYPSKVHIRQVMDIIVNPKVDKDITYKSYKILQHVLCSTGSIAFENIWNFEKDHSEPEDVWPIGYDNFWMFIKDKFNSLAQNIDDTDQSSRILLLIEQIVNVFEIDIRIKKRKLSSSILLRLVTRSRTSLRIILESLILSGFSKEISMEAIRLLQRLLDQIIILSYAGCIRDSLKDEMYLQINKLDPSRMILFYQTLLSSTFKYQLLEKELLNSDLSNIKKQKKLILSPLSLVKVTNIFLSSMPYTRNLTEPIAVWLHIFFLSSILQSYVNAKTLRQEKQGKVNIIHGLDNDEMDVVADDSIGKKLKELKKWLKQKDMGDLKDRTELLLEMMEADTKQIRSFVYED</sequence>
<reference evidence="1" key="1">
    <citation type="submission" date="2019-10" db="EMBL/GenBank/DDBJ databases">
        <title>Conservation and host-specific expression of non-tandemly repeated heterogenous ribosome RNA gene in arbuscular mycorrhizal fungi.</title>
        <authorList>
            <person name="Maeda T."/>
            <person name="Kobayashi Y."/>
            <person name="Nakagawa T."/>
            <person name="Ezawa T."/>
            <person name="Yamaguchi K."/>
            <person name="Bino T."/>
            <person name="Nishimoto Y."/>
            <person name="Shigenobu S."/>
            <person name="Kawaguchi M."/>
        </authorList>
    </citation>
    <scope>NUCLEOTIDE SEQUENCE</scope>
    <source>
        <strain evidence="1">HR1</strain>
    </source>
</reference>